<proteinExistence type="predicted"/>
<dbReference type="EMBL" id="KZ852049">
    <property type="protein sequence ID" value="RDH32835.1"/>
    <property type="molecule type" value="Genomic_DNA"/>
</dbReference>
<accession>A0A3F3Q166</accession>
<dbReference type="AlphaFoldDB" id="A0A3F3Q166"/>
<name>A0A3F3Q166_9EURO</name>
<protein>
    <submittedName>
        <fullName evidence="2">Uncharacterized protein</fullName>
    </submittedName>
</protein>
<keyword evidence="3" id="KW-1185">Reference proteome</keyword>
<evidence type="ECO:0000313" key="2">
    <source>
        <dbReference type="EMBL" id="RDH32835.1"/>
    </source>
</evidence>
<organism evidence="2 3">
    <name type="scientific">Aspergillus welwitschiae</name>
    <dbReference type="NCBI Taxonomy" id="1341132"/>
    <lineage>
        <taxon>Eukaryota</taxon>
        <taxon>Fungi</taxon>
        <taxon>Dikarya</taxon>
        <taxon>Ascomycota</taxon>
        <taxon>Pezizomycotina</taxon>
        <taxon>Eurotiomycetes</taxon>
        <taxon>Eurotiomycetidae</taxon>
        <taxon>Eurotiales</taxon>
        <taxon>Aspergillaceae</taxon>
        <taxon>Aspergillus</taxon>
        <taxon>Aspergillus subgen. Circumdati</taxon>
    </lineage>
</organism>
<dbReference type="Proteomes" id="UP000253729">
    <property type="component" value="Unassembled WGS sequence"/>
</dbReference>
<dbReference type="RefSeq" id="XP_026625857.1">
    <property type="nucleotide sequence ID" value="XM_026766577.1"/>
</dbReference>
<feature type="region of interest" description="Disordered" evidence="1">
    <location>
        <begin position="33"/>
        <end position="87"/>
    </location>
</feature>
<sequence>MKSEDAREARLTVADKKGWVWCKVSQNKAGRGRRRWEGKERGREVRLGGMGMDEREKGLRIEKGKKEKKNRKRREEKGKKAQKDATS</sequence>
<gene>
    <name evidence="2" type="ORF">BDQ94DRAFT_145126</name>
</gene>
<feature type="compositionally biased region" description="Basic and acidic residues" evidence="1">
    <location>
        <begin position="73"/>
        <end position="87"/>
    </location>
</feature>
<evidence type="ECO:0000256" key="1">
    <source>
        <dbReference type="SAM" id="MobiDB-lite"/>
    </source>
</evidence>
<dbReference type="GeneID" id="38134933"/>
<reference evidence="2 3" key="1">
    <citation type="submission" date="2018-07" db="EMBL/GenBank/DDBJ databases">
        <title>The genomes of Aspergillus section Nigri reveals drivers in fungal speciation.</title>
        <authorList>
            <consortium name="DOE Joint Genome Institute"/>
            <person name="Vesth T.C."/>
            <person name="Nybo J."/>
            <person name="Theobald S."/>
            <person name="Brandl J."/>
            <person name="Frisvad J.C."/>
            <person name="Nielsen K.F."/>
            <person name="Lyhne E.K."/>
            <person name="Kogle M.E."/>
            <person name="Kuo A."/>
            <person name="Riley R."/>
            <person name="Clum A."/>
            <person name="Nolan M."/>
            <person name="Lipzen A."/>
            <person name="Salamov A."/>
            <person name="Henrissat B."/>
            <person name="Wiebenga A."/>
            <person name="De vries R.P."/>
            <person name="Grigoriev I.V."/>
            <person name="Mortensen U.H."/>
            <person name="Andersen M.R."/>
            <person name="Baker S.E."/>
        </authorList>
    </citation>
    <scope>NUCLEOTIDE SEQUENCE [LARGE SCALE GENOMIC DNA]</scope>
    <source>
        <strain evidence="2 3">CBS 139.54b</strain>
    </source>
</reference>
<evidence type="ECO:0000313" key="3">
    <source>
        <dbReference type="Proteomes" id="UP000253729"/>
    </source>
</evidence>
<feature type="compositionally biased region" description="Basic and acidic residues" evidence="1">
    <location>
        <begin position="35"/>
        <end position="65"/>
    </location>
</feature>